<name>A0A436ZXX8_ARTFL</name>
<dbReference type="RefSeq" id="XP_067489313.1">
    <property type="nucleotide sequence ID" value="XM_067634821.1"/>
</dbReference>
<dbReference type="Proteomes" id="UP000283090">
    <property type="component" value="Unassembled WGS sequence"/>
</dbReference>
<sequence length="109" mass="12431">MLWVSADPGSGKSVLAKYLVDCVLSTESRTTCYFFFKDDFKGQRSAATALYCILFQLFNKKRSLLSKKIVKRFEIVGEGFTSSFMTSRSIYEIRDSFRPLEIPESSLSI</sequence>
<dbReference type="Pfam" id="PF24883">
    <property type="entry name" value="NPHP3_N"/>
    <property type="match status" value="1"/>
</dbReference>
<evidence type="ECO:0000259" key="2">
    <source>
        <dbReference type="Pfam" id="PF24883"/>
    </source>
</evidence>
<comment type="caution">
    <text evidence="3">The sequence shown here is derived from an EMBL/GenBank/DDBJ whole genome shotgun (WGS) entry which is preliminary data.</text>
</comment>
<dbReference type="InterPro" id="IPR056884">
    <property type="entry name" value="NPHP3-like_N"/>
</dbReference>
<evidence type="ECO:0000313" key="3">
    <source>
        <dbReference type="EMBL" id="RVD83769.1"/>
    </source>
</evidence>
<dbReference type="GeneID" id="93587859"/>
<proteinExistence type="predicted"/>
<accession>A0A436ZXX8</accession>
<dbReference type="OrthoDB" id="20872at2759"/>
<dbReference type="VEuPathDB" id="FungiDB:DFL_005548"/>
<protein>
    <recommendedName>
        <fullName evidence="2">Nephrocystin 3-like N-terminal domain-containing protein</fullName>
    </recommendedName>
</protein>
<dbReference type="PANTHER" id="PTHR10039">
    <property type="entry name" value="AMELOGENIN"/>
    <property type="match status" value="1"/>
</dbReference>
<keyword evidence="4" id="KW-1185">Reference proteome</keyword>
<dbReference type="EMBL" id="SAEB01000007">
    <property type="protein sequence ID" value="RVD83769.1"/>
    <property type="molecule type" value="Genomic_DNA"/>
</dbReference>
<dbReference type="STRING" id="97331.A0A436ZXX8"/>
<dbReference type="AlphaFoldDB" id="A0A436ZXX8"/>
<reference evidence="3 4" key="1">
    <citation type="submission" date="2019-01" db="EMBL/GenBank/DDBJ databases">
        <title>Intercellular communication is required for trap formation in the nematode-trapping fungus Duddingtonia flagrans.</title>
        <authorList>
            <person name="Youssar L."/>
            <person name="Wernet V."/>
            <person name="Hensel N."/>
            <person name="Hildebrandt H.-G."/>
            <person name="Fischer R."/>
        </authorList>
    </citation>
    <scope>NUCLEOTIDE SEQUENCE [LARGE SCALE GENOMIC DNA]</scope>
    <source>
        <strain evidence="3 4">CBS H-5679</strain>
    </source>
</reference>
<keyword evidence="1" id="KW-0677">Repeat</keyword>
<evidence type="ECO:0000256" key="1">
    <source>
        <dbReference type="ARBA" id="ARBA00022737"/>
    </source>
</evidence>
<feature type="domain" description="Nephrocystin 3-like N-terminal" evidence="2">
    <location>
        <begin position="1"/>
        <end position="72"/>
    </location>
</feature>
<gene>
    <name evidence="3" type="ORF">DFL_005548</name>
</gene>
<organism evidence="3 4">
    <name type="scientific">Arthrobotrys flagrans</name>
    <name type="common">Nematode-trapping fungus</name>
    <name type="synonym">Trichothecium flagrans</name>
    <dbReference type="NCBI Taxonomy" id="97331"/>
    <lineage>
        <taxon>Eukaryota</taxon>
        <taxon>Fungi</taxon>
        <taxon>Dikarya</taxon>
        <taxon>Ascomycota</taxon>
        <taxon>Pezizomycotina</taxon>
        <taxon>Orbiliomycetes</taxon>
        <taxon>Orbiliales</taxon>
        <taxon>Orbiliaceae</taxon>
        <taxon>Arthrobotrys</taxon>
    </lineage>
</organism>
<evidence type="ECO:0000313" key="4">
    <source>
        <dbReference type="Proteomes" id="UP000283090"/>
    </source>
</evidence>